<sequence length="242" mass="27792">MPREYKLITAGTFAGQKRMKLHYLDIDTDHVLCGSLLSGYETQPREGVRVCKRCEAAYRRRGGTLLQPVDTDAWLANTYPGLMEDFIEEEITEKISVIKEGHLVENIIGRWSADAVYAPGAMEDTEIVFKPNGDGWLCFLHPFSTTVEKFKWEIDNRCLMQIKGTTSTLHYVIVEGDELSLENYYDKPSDMIFRDLKVEINIEFTPRGNNEVITFSEPLFLSDNRFALVHRDITRLEPPSFV</sequence>
<proteinExistence type="predicted"/>
<accession>A0ABT4GU64</accession>
<evidence type="ECO:0000313" key="1">
    <source>
        <dbReference type="EMBL" id="MCY9760241.1"/>
    </source>
</evidence>
<name>A0ABT4GU64_PAEAL</name>
<evidence type="ECO:0000313" key="2">
    <source>
        <dbReference type="Proteomes" id="UP001527181"/>
    </source>
</evidence>
<dbReference type="Proteomes" id="UP001527181">
    <property type="component" value="Unassembled WGS sequence"/>
</dbReference>
<organism evidence="1 2">
    <name type="scientific">Paenibacillus alvei</name>
    <name type="common">Bacillus alvei</name>
    <dbReference type="NCBI Taxonomy" id="44250"/>
    <lineage>
        <taxon>Bacteria</taxon>
        <taxon>Bacillati</taxon>
        <taxon>Bacillota</taxon>
        <taxon>Bacilli</taxon>
        <taxon>Bacillales</taxon>
        <taxon>Paenibacillaceae</taxon>
        <taxon>Paenibacillus</taxon>
    </lineage>
</organism>
<reference evidence="1 2" key="1">
    <citation type="submission" date="2022-05" db="EMBL/GenBank/DDBJ databases">
        <title>Genome Sequencing of Bee-Associated Microbes.</title>
        <authorList>
            <person name="Dunlap C."/>
        </authorList>
    </citation>
    <scope>NUCLEOTIDE SEQUENCE [LARGE SCALE GENOMIC DNA]</scope>
    <source>
        <strain evidence="1 2">NRRL B-04010</strain>
    </source>
</reference>
<comment type="caution">
    <text evidence="1">The sequence shown here is derived from an EMBL/GenBank/DDBJ whole genome shotgun (WGS) entry which is preliminary data.</text>
</comment>
<gene>
    <name evidence="1" type="ORF">M5X12_06575</name>
</gene>
<dbReference type="RefSeq" id="WP_005547878.1">
    <property type="nucleotide sequence ID" value="NZ_JAMDLX010000155.1"/>
</dbReference>
<dbReference type="EMBL" id="JAMDNP010000011">
    <property type="protein sequence ID" value="MCY9760241.1"/>
    <property type="molecule type" value="Genomic_DNA"/>
</dbReference>
<protein>
    <submittedName>
        <fullName evidence="1">Uncharacterized protein</fullName>
    </submittedName>
</protein>
<keyword evidence="2" id="KW-1185">Reference proteome</keyword>
<dbReference type="GeneID" id="94492961"/>